<feature type="transmembrane region" description="Helical" evidence="2">
    <location>
        <begin position="61"/>
        <end position="81"/>
    </location>
</feature>
<evidence type="ECO:0008006" key="5">
    <source>
        <dbReference type="Google" id="ProtNLM"/>
    </source>
</evidence>
<dbReference type="EMBL" id="JBHSJC010000001">
    <property type="protein sequence ID" value="MFC4828695.1"/>
    <property type="molecule type" value="Genomic_DNA"/>
</dbReference>
<reference evidence="4" key="1">
    <citation type="journal article" date="2019" name="Int. J. Syst. Evol. Microbiol.">
        <title>The Global Catalogue of Microorganisms (GCM) 10K type strain sequencing project: providing services to taxonomists for standard genome sequencing and annotation.</title>
        <authorList>
            <consortium name="The Broad Institute Genomics Platform"/>
            <consortium name="The Broad Institute Genome Sequencing Center for Infectious Disease"/>
            <person name="Wu L."/>
            <person name="Ma J."/>
        </authorList>
    </citation>
    <scope>NUCLEOTIDE SEQUENCE [LARGE SCALE GENOMIC DNA]</scope>
    <source>
        <strain evidence="4">CGMCC 1.12192</strain>
    </source>
</reference>
<keyword evidence="2" id="KW-0472">Membrane</keyword>
<evidence type="ECO:0000313" key="3">
    <source>
        <dbReference type="EMBL" id="MFC4828695.1"/>
    </source>
</evidence>
<feature type="transmembrane region" description="Helical" evidence="2">
    <location>
        <begin position="35"/>
        <end position="55"/>
    </location>
</feature>
<comment type="caution">
    <text evidence="3">The sequence shown here is derived from an EMBL/GenBank/DDBJ whole genome shotgun (WGS) entry which is preliminary data.</text>
</comment>
<feature type="region of interest" description="Disordered" evidence="1">
    <location>
        <begin position="87"/>
        <end position="116"/>
    </location>
</feature>
<keyword evidence="2" id="KW-1133">Transmembrane helix</keyword>
<dbReference type="RefSeq" id="WP_204391882.1">
    <property type="nucleotide sequence ID" value="NZ_JAFBBW010000001.1"/>
</dbReference>
<evidence type="ECO:0000256" key="1">
    <source>
        <dbReference type="SAM" id="MobiDB-lite"/>
    </source>
</evidence>
<evidence type="ECO:0000313" key="4">
    <source>
        <dbReference type="Proteomes" id="UP001595960"/>
    </source>
</evidence>
<accession>A0ABV9R8N4</accession>
<dbReference type="Proteomes" id="UP001595960">
    <property type="component" value="Unassembled WGS sequence"/>
</dbReference>
<name>A0ABV9R8N4_9MICO</name>
<dbReference type="Gene3D" id="1.20.1280.290">
    <property type="match status" value="1"/>
</dbReference>
<keyword evidence="4" id="KW-1185">Reference proteome</keyword>
<evidence type="ECO:0000256" key="2">
    <source>
        <dbReference type="SAM" id="Phobius"/>
    </source>
</evidence>
<protein>
    <recommendedName>
        <fullName evidence="5">PQ-loop repeat-containing protein</fullName>
    </recommendedName>
</protein>
<proteinExistence type="predicted"/>
<organism evidence="3 4">
    <name type="scientific">Agromyces aurantiacus</name>
    <dbReference type="NCBI Taxonomy" id="165814"/>
    <lineage>
        <taxon>Bacteria</taxon>
        <taxon>Bacillati</taxon>
        <taxon>Actinomycetota</taxon>
        <taxon>Actinomycetes</taxon>
        <taxon>Micrococcales</taxon>
        <taxon>Microbacteriaceae</taxon>
        <taxon>Agromyces</taxon>
    </lineage>
</organism>
<gene>
    <name evidence="3" type="ORF">ACFPER_07860</name>
</gene>
<sequence>MDIPLIAGTASTVVFAVSNLPMLRKALRTRDVSSYSLSSVAMINAANLAYSWYVFSLPVGPVWALHAFYLVSCAILLVLCVEQRRRGSGRTPEHDDGARAGTPEVPGCAVACGPPT</sequence>
<keyword evidence="2" id="KW-0812">Transmembrane</keyword>